<dbReference type="Pfam" id="PF00648">
    <property type="entry name" value="Peptidase_C2"/>
    <property type="match status" value="1"/>
</dbReference>
<dbReference type="InterPro" id="IPR022682">
    <property type="entry name" value="Calpain_domain_III"/>
</dbReference>
<evidence type="ECO:0000313" key="8">
    <source>
        <dbReference type="EMBL" id="PNS21253.1"/>
    </source>
</evidence>
<feature type="active site" evidence="5">
    <location>
        <position position="393"/>
    </location>
</feature>
<evidence type="ECO:0000256" key="6">
    <source>
        <dbReference type="SAM" id="MobiDB-lite"/>
    </source>
</evidence>
<feature type="region of interest" description="Disordered" evidence="6">
    <location>
        <begin position="399"/>
        <end position="421"/>
    </location>
</feature>
<dbReference type="AlphaFoldDB" id="A0A2K1R239"/>
<reference evidence="8 9" key="1">
    <citation type="submission" date="2017-06" db="EMBL/GenBank/DDBJ databases">
        <title>Draft genome sequence of a variant of Elsinoe murrayae.</title>
        <authorList>
            <person name="Cheng Q."/>
        </authorList>
    </citation>
    <scope>NUCLEOTIDE SEQUENCE [LARGE SCALE GENOMIC DNA]</scope>
    <source>
        <strain evidence="8 9">CQ-2017a</strain>
    </source>
</reference>
<protein>
    <submittedName>
        <fullName evidence="8">Calpain-like protease palB/RIM13</fullName>
    </submittedName>
</protein>
<keyword evidence="2 5" id="KW-0645">Protease</keyword>
<feature type="domain" description="Calpain catalytic" evidence="7">
    <location>
        <begin position="165"/>
        <end position="458"/>
    </location>
</feature>
<comment type="similarity">
    <text evidence="1">Belongs to the peptidase C2 family. PalB/RIM13 subfamily.</text>
</comment>
<feature type="compositionally biased region" description="Polar residues" evidence="6">
    <location>
        <begin position="399"/>
        <end position="414"/>
    </location>
</feature>
<keyword evidence="4 5" id="KW-0788">Thiol protease</keyword>
<evidence type="ECO:0000256" key="1">
    <source>
        <dbReference type="ARBA" id="ARBA00010193"/>
    </source>
</evidence>
<dbReference type="PROSITE" id="PS50203">
    <property type="entry name" value="CALPAIN_CAT"/>
    <property type="match status" value="1"/>
</dbReference>
<dbReference type="InterPro" id="IPR001300">
    <property type="entry name" value="Peptidase_C2_calpain_cat"/>
</dbReference>
<dbReference type="Proteomes" id="UP000243797">
    <property type="component" value="Unassembled WGS sequence"/>
</dbReference>
<organism evidence="8 9">
    <name type="scientific">Sphaceloma murrayae</name>
    <dbReference type="NCBI Taxonomy" id="2082308"/>
    <lineage>
        <taxon>Eukaryota</taxon>
        <taxon>Fungi</taxon>
        <taxon>Dikarya</taxon>
        <taxon>Ascomycota</taxon>
        <taxon>Pezizomycotina</taxon>
        <taxon>Dothideomycetes</taxon>
        <taxon>Dothideomycetidae</taxon>
        <taxon>Myriangiales</taxon>
        <taxon>Elsinoaceae</taxon>
        <taxon>Sphaceloma</taxon>
    </lineage>
</organism>
<dbReference type="Gene3D" id="2.60.120.380">
    <property type="match status" value="1"/>
</dbReference>
<gene>
    <name evidence="8" type="ORF">CAC42_1032</name>
</gene>
<feature type="compositionally biased region" description="Polar residues" evidence="6">
    <location>
        <begin position="1"/>
        <end position="13"/>
    </location>
</feature>
<dbReference type="Gene3D" id="3.90.70.10">
    <property type="entry name" value="Cysteine proteinases"/>
    <property type="match status" value="1"/>
</dbReference>
<dbReference type="InterPro" id="IPR038765">
    <property type="entry name" value="Papain-like_cys_pep_sf"/>
</dbReference>
<dbReference type="OrthoDB" id="167576at2759"/>
<name>A0A2K1R239_9PEZI</name>
<feature type="region of interest" description="Disordered" evidence="6">
    <location>
        <begin position="1"/>
        <end position="20"/>
    </location>
</feature>
<dbReference type="SMART" id="SM00230">
    <property type="entry name" value="CysPc"/>
    <property type="match status" value="1"/>
</dbReference>
<evidence type="ECO:0000256" key="4">
    <source>
        <dbReference type="ARBA" id="ARBA00022807"/>
    </source>
</evidence>
<dbReference type="InParanoid" id="A0A2K1R239"/>
<dbReference type="GO" id="GO:0006508">
    <property type="term" value="P:proteolysis"/>
    <property type="evidence" value="ECO:0007669"/>
    <property type="project" value="UniProtKB-KW"/>
</dbReference>
<dbReference type="GO" id="GO:0004198">
    <property type="term" value="F:calcium-dependent cysteine-type endopeptidase activity"/>
    <property type="evidence" value="ECO:0007669"/>
    <property type="project" value="InterPro"/>
</dbReference>
<dbReference type="SUPFAM" id="SSF54001">
    <property type="entry name" value="Cysteine proteinases"/>
    <property type="match status" value="1"/>
</dbReference>
<accession>A0A2K1R239</accession>
<comment type="caution">
    <text evidence="8">The sequence shown here is derived from an EMBL/GenBank/DDBJ whole genome shotgun (WGS) entry which is preliminary data.</text>
</comment>
<feature type="active site" evidence="5">
    <location>
        <position position="205"/>
    </location>
</feature>
<dbReference type="PANTHER" id="PTHR46143">
    <property type="entry name" value="CALPAIN-7"/>
    <property type="match status" value="1"/>
</dbReference>
<evidence type="ECO:0000313" key="9">
    <source>
        <dbReference type="Proteomes" id="UP000243797"/>
    </source>
</evidence>
<dbReference type="InterPro" id="IPR051297">
    <property type="entry name" value="PalB/RIM13"/>
</dbReference>
<evidence type="ECO:0000256" key="2">
    <source>
        <dbReference type="ARBA" id="ARBA00022670"/>
    </source>
</evidence>
<evidence type="ECO:0000259" key="7">
    <source>
        <dbReference type="PROSITE" id="PS50203"/>
    </source>
</evidence>
<evidence type="ECO:0000256" key="3">
    <source>
        <dbReference type="ARBA" id="ARBA00022801"/>
    </source>
</evidence>
<dbReference type="Pfam" id="PF25435">
    <property type="entry name" value="PalB_C"/>
    <property type="match status" value="1"/>
</dbReference>
<dbReference type="STRING" id="2082308.A0A2K1R239"/>
<dbReference type="SMART" id="SM00720">
    <property type="entry name" value="calpain_III"/>
    <property type="match status" value="1"/>
</dbReference>
<keyword evidence="3 5" id="KW-0378">Hydrolase</keyword>
<keyword evidence="9" id="KW-1185">Reference proteome</keyword>
<proteinExistence type="inferred from homology"/>
<feature type="active site" evidence="5">
    <location>
        <position position="373"/>
    </location>
</feature>
<dbReference type="InterPro" id="IPR022683">
    <property type="entry name" value="Calpain_III"/>
</dbReference>
<dbReference type="Pfam" id="PF01067">
    <property type="entry name" value="Calpain_III"/>
    <property type="match status" value="1"/>
</dbReference>
<evidence type="ECO:0000256" key="5">
    <source>
        <dbReference type="PROSITE-ProRule" id="PRU00239"/>
    </source>
</evidence>
<dbReference type="InterPro" id="IPR036213">
    <property type="entry name" value="Calpain_III_sf"/>
</dbReference>
<dbReference type="SUPFAM" id="SSF49758">
    <property type="entry name" value="Calpain large subunit, middle domain (domain III)"/>
    <property type="match status" value="2"/>
</dbReference>
<dbReference type="PANTHER" id="PTHR46143:SF1">
    <property type="entry name" value="CALPAIN-7"/>
    <property type="match status" value="1"/>
</dbReference>
<dbReference type="EMBL" id="NKHZ01000011">
    <property type="protein sequence ID" value="PNS21253.1"/>
    <property type="molecule type" value="Genomic_DNA"/>
</dbReference>
<sequence length="870" mass="96899">MDSRQSSAESTSYEDALQEAPTKDAALELILAEAEKSMRQLKLCKEPLQKKTTSTRIQYLLDLAEHVKSTGTWRSQPRISILGKEVDPSTAKPAREVREPVSTRSLSKAEQIILLKASYVNGSKFPPWQGPPLATEFELRQGTPLFHDPAEFSLSTAQQASLDGWKRPHEALPPPTWKSHGRPRPEPTMIPTEAIDFVQDAATDCSVVASMCAGVARAQKGHSRLLRNIMFPYDPITQLPRISENGKYVARLNFNGTFRRVEVDDRIPVSRSQRIIHVLDRNNPSLIWPPLIEKMYLKVRGGYDFPGSNSATDLWILSGWLPEQVFLESEDTCPNDMWRRIWNAHQYGDVMITLGTGKISAKTEREIGLAGEHDYAVLDLREEEGQKLMLVKNPWCEGSTWTGSRPRRPSTSTQLDEDAVPSSRDLLNADSQLSPGTFWMDLNSITQHFESIYLNWNPGLFKFRQDIHFTWDLEQGNSPGTFVCNPQFSFKIRGGGVAWILLSRHFENQRRNSHSSAYLNLSLYNAGGSRILVKENAVDRTPLVDSYQNLLCLDDLVPDQTYTLVPDQDGLPVARNTFTLSAFGNSTIDLAHATEPFACSATIRGSWTEDTAGGNSSSPTFSQNPQYAMTIGTTTPVSVLLDTTDKSLPVNVKICFNSGKRIHTVRTRDILGDSKQYRPACALATISKLDPGTYTLVCSTFEAGQLGRFNLRVGSNAPVTLRPLPSEGAGRLRTVIEQATFSLEEQAYAILLLPQRLTKFVALTKQQTPSGPAALSKSERSLIRVSVVQGTSFQHVTLASSSDGEYSDSLGGVRTDEVDLSPAMNREADIWLVIERNFTAKSLEEETFSVEFFTESPGAVQTGDWRRWED</sequence>